<evidence type="ECO:0000256" key="2">
    <source>
        <dbReference type="ARBA" id="ARBA00023274"/>
    </source>
</evidence>
<dbReference type="SMART" id="SM01397">
    <property type="entry name" value="Ribosomal_S3Ae"/>
    <property type="match status" value="1"/>
</dbReference>
<keyword evidence="7" id="KW-1185">Reference proteome</keyword>
<comment type="caution">
    <text evidence="6">The sequence shown here is derived from an EMBL/GenBank/DDBJ whole genome shotgun (WGS) entry which is preliminary data.</text>
</comment>
<dbReference type="OrthoDB" id="30639at2157"/>
<comment type="similarity">
    <text evidence="3 4">Belongs to the eukaryotic ribosomal protein eS1 family.</text>
</comment>
<evidence type="ECO:0000313" key="7">
    <source>
        <dbReference type="Proteomes" id="UP000289691"/>
    </source>
</evidence>
<dbReference type="GO" id="GO:0005840">
    <property type="term" value="C:ribosome"/>
    <property type="evidence" value="ECO:0007669"/>
    <property type="project" value="UniProtKB-KW"/>
</dbReference>
<name>A0A498KX19_9EURY</name>
<feature type="compositionally biased region" description="Acidic residues" evidence="5">
    <location>
        <begin position="194"/>
        <end position="226"/>
    </location>
</feature>
<evidence type="ECO:0000256" key="3">
    <source>
        <dbReference type="HAMAP-Rule" id="MF_00359"/>
    </source>
</evidence>
<dbReference type="PANTHER" id="PTHR11830">
    <property type="entry name" value="40S RIBOSOMAL PROTEIN S3A"/>
    <property type="match status" value="1"/>
</dbReference>
<dbReference type="InterPro" id="IPR030838">
    <property type="entry name" value="Ribosomal_eS1_arc"/>
</dbReference>
<dbReference type="InterPro" id="IPR001593">
    <property type="entry name" value="Ribosomal_eS1"/>
</dbReference>
<dbReference type="PROSITE" id="PS01191">
    <property type="entry name" value="RIBOSOMAL_S3AE"/>
    <property type="match status" value="1"/>
</dbReference>
<keyword evidence="2 3" id="KW-0687">Ribonucleoprotein</keyword>
<dbReference type="HAMAP" id="MF_00359">
    <property type="entry name" value="Ribosomal_eS1"/>
    <property type="match status" value="1"/>
</dbReference>
<dbReference type="NCBIfam" id="NF003142">
    <property type="entry name" value="PRK04057.1"/>
    <property type="match status" value="1"/>
</dbReference>
<feature type="region of interest" description="Disordered" evidence="5">
    <location>
        <begin position="186"/>
        <end position="226"/>
    </location>
</feature>
<dbReference type="Proteomes" id="UP000289691">
    <property type="component" value="Unassembled WGS sequence"/>
</dbReference>
<protein>
    <recommendedName>
        <fullName evidence="3">Small ribosomal subunit protein eS1</fullName>
    </recommendedName>
</protein>
<keyword evidence="1 3" id="KW-0689">Ribosomal protein</keyword>
<dbReference type="EMBL" id="RDFA01000003">
    <property type="protein sequence ID" value="RXK49486.1"/>
    <property type="molecule type" value="Genomic_DNA"/>
</dbReference>
<gene>
    <name evidence="3" type="primary">rps3ae</name>
    <name evidence="6" type="ORF">EAF64_11300</name>
</gene>
<proteinExistence type="inferred from homology"/>
<evidence type="ECO:0000313" key="6">
    <source>
        <dbReference type="EMBL" id="RXK49486.1"/>
    </source>
</evidence>
<dbReference type="GO" id="GO:0003735">
    <property type="term" value="F:structural constituent of ribosome"/>
    <property type="evidence" value="ECO:0007669"/>
    <property type="project" value="InterPro"/>
</dbReference>
<accession>A0A498KX19</accession>
<evidence type="ECO:0000256" key="1">
    <source>
        <dbReference type="ARBA" id="ARBA00022980"/>
    </source>
</evidence>
<evidence type="ECO:0000256" key="4">
    <source>
        <dbReference type="RuleBase" id="RU000668"/>
    </source>
</evidence>
<reference evidence="6 7" key="1">
    <citation type="submission" date="2019-01" db="EMBL/GenBank/DDBJ databases">
        <title>Halorientalis sp. F13-25 a new haloarchaeum isolated from hypersaline water.</title>
        <authorList>
            <person name="Ana D.-V."/>
            <person name="Cristina S.-P."/>
            <person name="Antonio V."/>
        </authorList>
    </citation>
    <scope>NUCLEOTIDE SEQUENCE [LARGE SCALE GENOMIC DNA]</scope>
    <source>
        <strain evidence="6 7">F13-25</strain>
    </source>
</reference>
<dbReference type="Pfam" id="PF01015">
    <property type="entry name" value="Ribosomal_S3Ae"/>
    <property type="match status" value="1"/>
</dbReference>
<dbReference type="RefSeq" id="WP_129069082.1">
    <property type="nucleotide sequence ID" value="NZ_RDFA01000003.1"/>
</dbReference>
<dbReference type="GO" id="GO:0006412">
    <property type="term" value="P:translation"/>
    <property type="evidence" value="ECO:0007669"/>
    <property type="project" value="UniProtKB-UniRule"/>
</dbReference>
<organism evidence="6 7">
    <name type="scientific">Halorientalis pallida</name>
    <dbReference type="NCBI Taxonomy" id="2479928"/>
    <lineage>
        <taxon>Archaea</taxon>
        <taxon>Methanobacteriati</taxon>
        <taxon>Methanobacteriota</taxon>
        <taxon>Stenosarchaea group</taxon>
        <taxon>Halobacteria</taxon>
        <taxon>Halobacteriales</taxon>
        <taxon>Haloarculaceae</taxon>
        <taxon>Halorientalis</taxon>
    </lineage>
</organism>
<evidence type="ECO:0000256" key="5">
    <source>
        <dbReference type="SAM" id="MobiDB-lite"/>
    </source>
</evidence>
<dbReference type="AlphaFoldDB" id="A0A498KX19"/>
<sequence>MSERSVSRQKQGKQWYTVFSPEQFEREELGDTPADESEKVLGRTIETTLGDLKNDASENNKKLTFQVNEVAGDSAYTQFDTFELTRDYKRSLVRRGSSKIEAFVTVLTTDDYRLQVQPVAYTTKSADHSQEKAIRRTMIDLVRESASDRTFSDLVDSVVEGRLSSAIYNEAKQIYPVRRVEIQKTTLEARPEEVAAEEETSVDVGEDDSAVTADEDGAEEADADEE</sequence>
<dbReference type="InterPro" id="IPR018281">
    <property type="entry name" value="Ribosomal_eS1_CS"/>
</dbReference>
<dbReference type="GO" id="GO:1990904">
    <property type="term" value="C:ribonucleoprotein complex"/>
    <property type="evidence" value="ECO:0007669"/>
    <property type="project" value="UniProtKB-KW"/>
</dbReference>